<reference evidence="2 3" key="1">
    <citation type="submission" date="2019-11" db="EMBL/GenBank/DDBJ databases">
        <title>Draft genome sequence of Paludibacterium sp. dN18-1.</title>
        <authorList>
            <person name="Im W.-T."/>
        </authorList>
    </citation>
    <scope>NUCLEOTIDE SEQUENCE [LARGE SCALE GENOMIC DNA]</scope>
    <source>
        <strain evidence="3">dN 18-1</strain>
    </source>
</reference>
<dbReference type="RefSeq" id="WP_230371342.1">
    <property type="nucleotide sequence ID" value="NZ_WLYX01000001.1"/>
</dbReference>
<feature type="chain" id="PRO_5032548169" description="Lipoprotein" evidence="1">
    <location>
        <begin position="23"/>
        <end position="194"/>
    </location>
</feature>
<proteinExistence type="predicted"/>
<comment type="caution">
    <text evidence="2">The sequence shown here is derived from an EMBL/GenBank/DDBJ whole genome shotgun (WGS) entry which is preliminary data.</text>
</comment>
<accession>A0A844GFU4</accession>
<sequence length="194" mass="21555">MLRNAILIPLVVLLLAGCTSMATRLNGTLTPPDGHGYAILSLTAKAFDPDSVTAYVQITDDHGRYVTNQLADMNTDTVFGEQGMSPVEGKLILLTLTPGRYQAAQAWAHWNEPSGMWAQHRYQTFPLAAPFSVAVSETVYLGEIQFDLSLLPEMKLNNAYPRDMGHIHRVWKVPDTQAIHVRLLQTRPVQTITQ</sequence>
<dbReference type="AlphaFoldDB" id="A0A844GFU4"/>
<keyword evidence="1" id="KW-0732">Signal</keyword>
<protein>
    <recommendedName>
        <fullName evidence="4">Lipoprotein</fullName>
    </recommendedName>
</protein>
<gene>
    <name evidence="2" type="ORF">GKE73_17265</name>
</gene>
<organism evidence="2 3">
    <name type="scientific">Paludibacterium denitrificans</name>
    <dbReference type="NCBI Taxonomy" id="2675226"/>
    <lineage>
        <taxon>Bacteria</taxon>
        <taxon>Pseudomonadati</taxon>
        <taxon>Pseudomonadota</taxon>
        <taxon>Betaproteobacteria</taxon>
        <taxon>Neisseriales</taxon>
        <taxon>Chromobacteriaceae</taxon>
        <taxon>Paludibacterium</taxon>
    </lineage>
</organism>
<evidence type="ECO:0000256" key="1">
    <source>
        <dbReference type="SAM" id="SignalP"/>
    </source>
</evidence>
<keyword evidence="3" id="KW-1185">Reference proteome</keyword>
<evidence type="ECO:0008006" key="4">
    <source>
        <dbReference type="Google" id="ProtNLM"/>
    </source>
</evidence>
<feature type="signal peptide" evidence="1">
    <location>
        <begin position="1"/>
        <end position="22"/>
    </location>
</feature>
<evidence type="ECO:0000313" key="2">
    <source>
        <dbReference type="EMBL" id="MTD34151.1"/>
    </source>
</evidence>
<evidence type="ECO:0000313" key="3">
    <source>
        <dbReference type="Proteomes" id="UP000446658"/>
    </source>
</evidence>
<dbReference type="Proteomes" id="UP000446658">
    <property type="component" value="Unassembled WGS sequence"/>
</dbReference>
<name>A0A844GFU4_9NEIS</name>
<dbReference type="EMBL" id="WLYX01000001">
    <property type="protein sequence ID" value="MTD34151.1"/>
    <property type="molecule type" value="Genomic_DNA"/>
</dbReference>
<dbReference type="PROSITE" id="PS51257">
    <property type="entry name" value="PROKAR_LIPOPROTEIN"/>
    <property type="match status" value="1"/>
</dbReference>